<dbReference type="InterPro" id="IPR009072">
    <property type="entry name" value="Histone-fold"/>
</dbReference>
<proteinExistence type="inferred from homology"/>
<name>A0A5J4NC13_9TREM</name>
<dbReference type="InterPro" id="IPR007125">
    <property type="entry name" value="H2A/H2B/H3"/>
</dbReference>
<evidence type="ECO:0000256" key="1">
    <source>
        <dbReference type="ARBA" id="ARBA00010343"/>
    </source>
</evidence>
<dbReference type="Pfam" id="PF00125">
    <property type="entry name" value="Histone"/>
    <property type="match status" value="1"/>
</dbReference>
<dbReference type="GO" id="GO:0046982">
    <property type="term" value="F:protein heterodimerization activity"/>
    <property type="evidence" value="ECO:0007669"/>
    <property type="project" value="InterPro"/>
</dbReference>
<keyword evidence="5" id="KW-1185">Reference proteome</keyword>
<organism evidence="4 5">
    <name type="scientific">Paragonimus westermani</name>
    <dbReference type="NCBI Taxonomy" id="34504"/>
    <lineage>
        <taxon>Eukaryota</taxon>
        <taxon>Metazoa</taxon>
        <taxon>Spiralia</taxon>
        <taxon>Lophotrochozoa</taxon>
        <taxon>Platyhelminthes</taxon>
        <taxon>Trematoda</taxon>
        <taxon>Digenea</taxon>
        <taxon>Plagiorchiida</taxon>
        <taxon>Troglotremata</taxon>
        <taxon>Troglotrematidae</taxon>
        <taxon>Paragonimus</taxon>
    </lineage>
</organism>
<gene>
    <name evidence="4" type="ORF">DEA37_0003038</name>
</gene>
<dbReference type="GO" id="GO:0000786">
    <property type="term" value="C:nucleosome"/>
    <property type="evidence" value="ECO:0007669"/>
    <property type="project" value="InterPro"/>
</dbReference>
<evidence type="ECO:0000256" key="2">
    <source>
        <dbReference type="SAM" id="MobiDB-lite"/>
    </source>
</evidence>
<evidence type="ECO:0000313" key="5">
    <source>
        <dbReference type="Proteomes" id="UP000324629"/>
    </source>
</evidence>
<dbReference type="InterPro" id="IPR000164">
    <property type="entry name" value="Histone_H3/CENP-A"/>
</dbReference>
<dbReference type="Proteomes" id="UP000324629">
    <property type="component" value="Unassembled WGS sequence"/>
</dbReference>
<protein>
    <submittedName>
        <fullName evidence="4">Histone H3</fullName>
    </submittedName>
</protein>
<dbReference type="PROSITE" id="PS00322">
    <property type="entry name" value="HISTONE_H3_1"/>
    <property type="match status" value="1"/>
</dbReference>
<feature type="domain" description="Core Histone H2A/H2B/H3" evidence="3">
    <location>
        <begin position="45"/>
        <end position="89"/>
    </location>
</feature>
<dbReference type="PRINTS" id="PR00622">
    <property type="entry name" value="HISTONEH3"/>
</dbReference>
<comment type="caution">
    <text evidence="4">The sequence shown here is derived from an EMBL/GenBank/DDBJ whole genome shotgun (WGS) entry which is preliminary data.</text>
</comment>
<reference evidence="4 5" key="1">
    <citation type="journal article" date="2019" name="Gigascience">
        <title>Whole-genome sequence of the oriental lung fluke Paragonimus westermani.</title>
        <authorList>
            <person name="Oey H."/>
            <person name="Zakrzewski M."/>
            <person name="Narain K."/>
            <person name="Devi K.R."/>
            <person name="Agatsuma T."/>
            <person name="Nawaratna S."/>
            <person name="Gobert G.N."/>
            <person name="Jones M.K."/>
            <person name="Ragan M.A."/>
            <person name="McManus D.P."/>
            <person name="Krause L."/>
        </authorList>
    </citation>
    <scope>NUCLEOTIDE SEQUENCE [LARGE SCALE GENOMIC DNA]</scope>
    <source>
        <strain evidence="4 5">IND2009</strain>
    </source>
</reference>
<feature type="non-terminal residue" evidence="4">
    <location>
        <position position="1"/>
    </location>
</feature>
<dbReference type="PANTHER" id="PTHR11426">
    <property type="entry name" value="HISTONE H3"/>
    <property type="match status" value="1"/>
</dbReference>
<sequence length="92" mass="10381">RPYRLQPGGKAPRKQLSSKVARRSPPTIGGVRKLHRYRPGTVDVCDIRRCQKSTELLIRKSAFQRPVCKIAQDFKTDFRFQSSAVSAPQAGQ</sequence>
<accession>A0A5J4NC13</accession>
<evidence type="ECO:0000313" key="4">
    <source>
        <dbReference type="EMBL" id="KAA3672788.1"/>
    </source>
</evidence>
<feature type="region of interest" description="Disordered" evidence="2">
    <location>
        <begin position="1"/>
        <end position="33"/>
    </location>
</feature>
<dbReference type="Gene3D" id="1.10.20.10">
    <property type="entry name" value="Histone, subunit A"/>
    <property type="match status" value="1"/>
</dbReference>
<dbReference type="SUPFAM" id="SSF47113">
    <property type="entry name" value="Histone-fold"/>
    <property type="match status" value="1"/>
</dbReference>
<dbReference type="GO" id="GO:0030527">
    <property type="term" value="F:structural constituent of chromatin"/>
    <property type="evidence" value="ECO:0007669"/>
    <property type="project" value="InterPro"/>
</dbReference>
<evidence type="ECO:0000259" key="3">
    <source>
        <dbReference type="Pfam" id="PF00125"/>
    </source>
</evidence>
<dbReference type="EMBL" id="QNGE01004548">
    <property type="protein sequence ID" value="KAA3672788.1"/>
    <property type="molecule type" value="Genomic_DNA"/>
</dbReference>
<dbReference type="AlphaFoldDB" id="A0A5J4NC13"/>
<comment type="similarity">
    <text evidence="1">Belongs to the histone H3 family.</text>
</comment>
<dbReference type="SMART" id="SM00428">
    <property type="entry name" value="H3"/>
    <property type="match status" value="1"/>
</dbReference>
<dbReference type="GO" id="GO:0003677">
    <property type="term" value="F:DNA binding"/>
    <property type="evidence" value="ECO:0007669"/>
    <property type="project" value="InterPro"/>
</dbReference>